<evidence type="ECO:0000256" key="2">
    <source>
        <dbReference type="SAM" id="Phobius"/>
    </source>
</evidence>
<dbReference type="GO" id="GO:0004180">
    <property type="term" value="F:carboxypeptidase activity"/>
    <property type="evidence" value="ECO:0007669"/>
    <property type="project" value="UniProtKB-KW"/>
</dbReference>
<name>A0A5B9E7D8_9BACT</name>
<keyword evidence="2" id="KW-1133">Transmembrane helix</keyword>
<protein>
    <submittedName>
        <fullName evidence="3">Carboxypeptidase regulatory-like domain-containing protein</fullName>
    </submittedName>
</protein>
<keyword evidence="2" id="KW-0472">Membrane</keyword>
<gene>
    <name evidence="3" type="ORF">FTW19_08260</name>
</gene>
<accession>A0A5B9E7D8</accession>
<keyword evidence="3" id="KW-0378">Hydrolase</keyword>
<feature type="region of interest" description="Disordered" evidence="1">
    <location>
        <begin position="207"/>
        <end position="240"/>
    </location>
</feature>
<keyword evidence="3" id="KW-0645">Protease</keyword>
<sequence>MNRPKRPENLRIYRPGVLTESREEFPSWNQIRGGFTPLSTMVSYLWSRPVLLLILLAIIVCNAHTQTIYGGLTGTVLDPTGIPIQNASVTIRSVETGVVISISTNDHGLYTANTLVPGVYTVSINVSGFSPVRVTGVVVAVNATRQLDETLSLASTSDQVVVTAASPALQTERADVSYEISTEMMENLPTTSTTGRNFQSLYQLVPGATPPAEQNSASGNPQRSQATNVNGTPNIANSTKIDGAINTYPWVPFDKEEDCVKG</sequence>
<dbReference type="Gene3D" id="2.60.40.1120">
    <property type="entry name" value="Carboxypeptidase-like, regulatory domain"/>
    <property type="match status" value="1"/>
</dbReference>
<proteinExistence type="predicted"/>
<dbReference type="SUPFAM" id="SSF49464">
    <property type="entry name" value="Carboxypeptidase regulatory domain-like"/>
    <property type="match status" value="1"/>
</dbReference>
<reference evidence="3 4" key="1">
    <citation type="submission" date="2019-08" db="EMBL/GenBank/DDBJ databases">
        <title>Complete genome sequence of Terriglobus albidus strain ORNL.</title>
        <authorList>
            <person name="Podar M."/>
        </authorList>
    </citation>
    <scope>NUCLEOTIDE SEQUENCE [LARGE SCALE GENOMIC DNA]</scope>
    <source>
        <strain evidence="3 4">ORNL</strain>
    </source>
</reference>
<dbReference type="KEGG" id="talb:FTW19_08260"/>
<feature type="compositionally biased region" description="Polar residues" evidence="1">
    <location>
        <begin position="212"/>
        <end position="240"/>
    </location>
</feature>
<evidence type="ECO:0000256" key="1">
    <source>
        <dbReference type="SAM" id="MobiDB-lite"/>
    </source>
</evidence>
<dbReference type="Pfam" id="PF13620">
    <property type="entry name" value="CarboxypepD_reg"/>
    <property type="match status" value="1"/>
</dbReference>
<dbReference type="EMBL" id="CP042806">
    <property type="protein sequence ID" value="QEE27988.1"/>
    <property type="molecule type" value="Genomic_DNA"/>
</dbReference>
<dbReference type="AlphaFoldDB" id="A0A5B9E7D8"/>
<keyword evidence="2" id="KW-0812">Transmembrane</keyword>
<organism evidence="3 4">
    <name type="scientific">Terriglobus albidus</name>
    <dbReference type="NCBI Taxonomy" id="1592106"/>
    <lineage>
        <taxon>Bacteria</taxon>
        <taxon>Pseudomonadati</taxon>
        <taxon>Acidobacteriota</taxon>
        <taxon>Terriglobia</taxon>
        <taxon>Terriglobales</taxon>
        <taxon>Acidobacteriaceae</taxon>
        <taxon>Terriglobus</taxon>
    </lineage>
</organism>
<feature type="transmembrane region" description="Helical" evidence="2">
    <location>
        <begin position="45"/>
        <end position="63"/>
    </location>
</feature>
<evidence type="ECO:0000313" key="4">
    <source>
        <dbReference type="Proteomes" id="UP000321820"/>
    </source>
</evidence>
<evidence type="ECO:0000313" key="3">
    <source>
        <dbReference type="EMBL" id="QEE27988.1"/>
    </source>
</evidence>
<keyword evidence="3" id="KW-0121">Carboxypeptidase</keyword>
<dbReference type="InterPro" id="IPR008969">
    <property type="entry name" value="CarboxyPept-like_regulatory"/>
</dbReference>
<dbReference type="Proteomes" id="UP000321820">
    <property type="component" value="Chromosome"/>
</dbReference>
<keyword evidence="4" id="KW-1185">Reference proteome</keyword>